<evidence type="ECO:0000313" key="3">
    <source>
        <dbReference type="Proteomes" id="UP001218188"/>
    </source>
</evidence>
<protein>
    <submittedName>
        <fullName evidence="2">Uncharacterized protein</fullName>
    </submittedName>
</protein>
<reference evidence="2" key="1">
    <citation type="submission" date="2023-03" db="EMBL/GenBank/DDBJ databases">
        <title>Massive genome expansion in bonnet fungi (Mycena s.s.) driven by repeated elements and novel gene families across ecological guilds.</title>
        <authorList>
            <consortium name="Lawrence Berkeley National Laboratory"/>
            <person name="Harder C.B."/>
            <person name="Miyauchi S."/>
            <person name="Viragh M."/>
            <person name="Kuo A."/>
            <person name="Thoen E."/>
            <person name="Andreopoulos B."/>
            <person name="Lu D."/>
            <person name="Skrede I."/>
            <person name="Drula E."/>
            <person name="Henrissat B."/>
            <person name="Morin E."/>
            <person name="Kohler A."/>
            <person name="Barry K."/>
            <person name="LaButti K."/>
            <person name="Morin E."/>
            <person name="Salamov A."/>
            <person name="Lipzen A."/>
            <person name="Mereny Z."/>
            <person name="Hegedus B."/>
            <person name="Baldrian P."/>
            <person name="Stursova M."/>
            <person name="Weitz H."/>
            <person name="Taylor A."/>
            <person name="Grigoriev I.V."/>
            <person name="Nagy L.G."/>
            <person name="Martin F."/>
            <person name="Kauserud H."/>
        </authorList>
    </citation>
    <scope>NUCLEOTIDE SEQUENCE</scope>
    <source>
        <strain evidence="2">CBHHK200</strain>
    </source>
</reference>
<feature type="region of interest" description="Disordered" evidence="1">
    <location>
        <begin position="1"/>
        <end position="93"/>
    </location>
</feature>
<organism evidence="2 3">
    <name type="scientific">Mycena alexandri</name>
    <dbReference type="NCBI Taxonomy" id="1745969"/>
    <lineage>
        <taxon>Eukaryota</taxon>
        <taxon>Fungi</taxon>
        <taxon>Dikarya</taxon>
        <taxon>Basidiomycota</taxon>
        <taxon>Agaricomycotina</taxon>
        <taxon>Agaricomycetes</taxon>
        <taxon>Agaricomycetidae</taxon>
        <taxon>Agaricales</taxon>
        <taxon>Marasmiineae</taxon>
        <taxon>Mycenaceae</taxon>
        <taxon>Mycena</taxon>
    </lineage>
</organism>
<evidence type="ECO:0000256" key="1">
    <source>
        <dbReference type="SAM" id="MobiDB-lite"/>
    </source>
</evidence>
<gene>
    <name evidence="2" type="ORF">C8F04DRAFT_940472</name>
</gene>
<keyword evidence="3" id="KW-1185">Reference proteome</keyword>
<accession>A0AAD6THC2</accession>
<proteinExistence type="predicted"/>
<dbReference type="EMBL" id="JARJCM010000004">
    <property type="protein sequence ID" value="KAJ7045341.1"/>
    <property type="molecule type" value="Genomic_DNA"/>
</dbReference>
<dbReference type="Proteomes" id="UP001218188">
    <property type="component" value="Unassembled WGS sequence"/>
</dbReference>
<comment type="caution">
    <text evidence="2">The sequence shown here is derived from an EMBL/GenBank/DDBJ whole genome shotgun (WGS) entry which is preliminary data.</text>
</comment>
<feature type="compositionally biased region" description="Pro residues" evidence="1">
    <location>
        <begin position="37"/>
        <end position="64"/>
    </location>
</feature>
<feature type="compositionally biased region" description="Pro residues" evidence="1">
    <location>
        <begin position="72"/>
        <end position="87"/>
    </location>
</feature>
<name>A0AAD6THC2_9AGAR</name>
<sequence length="265" mass="29143">MISRLKRHPDAQECKRRALPGTAAGSGGSGRARPEEPALPPPPPGSSPPPLPPRNSPPPSPDSAPPSRARDSPPPPPPRESPPPLPPRGGDMHEWPEELRRAHAAFAMGIEWGKEWSELVTRYLEFEGACGYQEDGPRIGGEKKPEEVGKWISRGRKWFSPPRIANVGAVGEMGSYAENWWVWWRSLQPVERVLIEETGMMSFPAKLSWGKLTKLHGRNGFMQVMASLLWWGLAMKGDGEKTAWLEAVTDVECILTGVIQSGEAT</sequence>
<dbReference type="AlphaFoldDB" id="A0AAD6THC2"/>
<evidence type="ECO:0000313" key="2">
    <source>
        <dbReference type="EMBL" id="KAJ7045341.1"/>
    </source>
</evidence>